<dbReference type="EMBL" id="NXLW01000016">
    <property type="protein sequence ID" value="RDU70858.1"/>
    <property type="molecule type" value="Genomic_DNA"/>
</dbReference>
<dbReference type="PANTHER" id="PTHR32089:SF112">
    <property type="entry name" value="LYSOZYME-LIKE PROTEIN-RELATED"/>
    <property type="match status" value="1"/>
</dbReference>
<dbReference type="PROSITE" id="PS50111">
    <property type="entry name" value="CHEMOTAXIS_TRANSDUC_2"/>
    <property type="match status" value="1"/>
</dbReference>
<keyword evidence="1 2" id="KW-0807">Transducer</keyword>
<feature type="transmembrane region" description="Helical" evidence="3">
    <location>
        <begin position="188"/>
        <end position="215"/>
    </location>
</feature>
<dbReference type="GO" id="GO:0016020">
    <property type="term" value="C:membrane"/>
    <property type="evidence" value="ECO:0007669"/>
    <property type="project" value="InterPro"/>
</dbReference>
<evidence type="ECO:0000313" key="5">
    <source>
        <dbReference type="EMBL" id="RDU70858.1"/>
    </source>
</evidence>
<dbReference type="RefSeq" id="WP_104763336.1">
    <property type="nucleotide sequence ID" value="NZ_FZPM01000019.1"/>
</dbReference>
<dbReference type="PANTHER" id="PTHR32089">
    <property type="entry name" value="METHYL-ACCEPTING CHEMOTAXIS PROTEIN MCPB"/>
    <property type="match status" value="1"/>
</dbReference>
<reference evidence="5 6" key="1">
    <citation type="submission" date="2018-04" db="EMBL/GenBank/DDBJ databases">
        <title>Novel Campyloabacter and Helicobacter Species and Strains.</title>
        <authorList>
            <person name="Mannion A.J."/>
            <person name="Shen Z."/>
            <person name="Fox J.G."/>
        </authorList>
    </citation>
    <scope>NUCLEOTIDE SEQUENCE [LARGE SCALE GENOMIC DNA]</scope>
    <source>
        <strain evidence="5 6">MIT 97-5075</strain>
    </source>
</reference>
<name>A0A3D8J037_9HELI</name>
<organism evidence="5 6">
    <name type="scientific">Helicobacter aurati</name>
    <dbReference type="NCBI Taxonomy" id="137778"/>
    <lineage>
        <taxon>Bacteria</taxon>
        <taxon>Pseudomonadati</taxon>
        <taxon>Campylobacterota</taxon>
        <taxon>Epsilonproteobacteria</taxon>
        <taxon>Campylobacterales</taxon>
        <taxon>Helicobacteraceae</taxon>
        <taxon>Helicobacter</taxon>
    </lineage>
</organism>
<evidence type="ECO:0000313" key="6">
    <source>
        <dbReference type="Proteomes" id="UP000256424"/>
    </source>
</evidence>
<evidence type="ECO:0000256" key="2">
    <source>
        <dbReference type="PROSITE-ProRule" id="PRU00284"/>
    </source>
</evidence>
<keyword evidence="3" id="KW-1133">Transmembrane helix</keyword>
<comment type="caution">
    <text evidence="5">The sequence shown here is derived from an EMBL/GenBank/DDBJ whole genome shotgun (WGS) entry which is preliminary data.</text>
</comment>
<keyword evidence="3" id="KW-0472">Membrane</keyword>
<keyword evidence="3" id="KW-0812">Transmembrane</keyword>
<feature type="transmembrane region" description="Helical" evidence="3">
    <location>
        <begin position="9"/>
        <end position="32"/>
    </location>
</feature>
<dbReference type="GO" id="GO:0007165">
    <property type="term" value="P:signal transduction"/>
    <property type="evidence" value="ECO:0007669"/>
    <property type="project" value="UniProtKB-KW"/>
</dbReference>
<gene>
    <name evidence="5" type="ORF">CQA66_07535</name>
</gene>
<dbReference type="Gene3D" id="1.10.287.950">
    <property type="entry name" value="Methyl-accepting chemotaxis protein"/>
    <property type="match status" value="1"/>
</dbReference>
<feature type="domain" description="Methyl-accepting transducer" evidence="4">
    <location>
        <begin position="266"/>
        <end position="502"/>
    </location>
</feature>
<dbReference type="Pfam" id="PF00015">
    <property type="entry name" value="MCPsignal"/>
    <property type="match status" value="1"/>
</dbReference>
<dbReference type="InterPro" id="IPR004089">
    <property type="entry name" value="MCPsignal_dom"/>
</dbReference>
<dbReference type="SMART" id="SM00283">
    <property type="entry name" value="MA"/>
    <property type="match status" value="1"/>
</dbReference>
<protein>
    <recommendedName>
        <fullName evidence="4">Methyl-accepting transducer domain-containing protein</fullName>
    </recommendedName>
</protein>
<evidence type="ECO:0000256" key="3">
    <source>
        <dbReference type="SAM" id="Phobius"/>
    </source>
</evidence>
<evidence type="ECO:0000259" key="4">
    <source>
        <dbReference type="PROSITE" id="PS50111"/>
    </source>
</evidence>
<dbReference type="SUPFAM" id="SSF58104">
    <property type="entry name" value="Methyl-accepting chemotaxis protein (MCP) signaling domain"/>
    <property type="match status" value="1"/>
</dbReference>
<evidence type="ECO:0000256" key="1">
    <source>
        <dbReference type="ARBA" id="ARBA00023224"/>
    </source>
</evidence>
<accession>A0A3D8J037</accession>
<keyword evidence="6" id="KW-1185">Reference proteome</keyword>
<sequence length="539" mass="60039">MKKQTTKGVFLLLGTGYSLFCLIIMVIIWYSLYQVNMIDQKLSEINFVNSAKRELSFNMEDSVNGRSVAIRDIALYRQGDIQSIESLVATIAKLDSDYANARMKIAQNFGATNMLDAKETSILHRVDSIENNIKPLIEKIVQQKADISDLSLIRPLFAQWVTILNEFMDYEEEKNLSITPLIAHQIDIFQIVLIVSVFFSVVLSIVLGIFIFRIFKVVNETSNSMLEISNGNLIYDIPKQVCTSMLGDIVKMQNDLRSTVANMLGAVDNVTQEIRLVSGFAEATKQAYHKQTSSAQDSQARVMIINEQITTIIDEVKETERNSQKTLDIIKDGQVVIENTAEVINVVNDLANESNNRVSQLQEHSKQTGNAVQLIGDIADQTNLLALNAAIEAARAGEHGRGFAVVSDEVRKLAEKTSQATQQITILVQQVQQQSNDMVQIIEQIVPNANKGIELMKQSSQLLEDIRVQANNSLQNVKEVNSHSQAQQNEAKDISLLITQMVASSNGSLELSKKMNSAILNLEKIISELKSSAESFKLQ</sequence>
<proteinExistence type="predicted"/>
<dbReference type="Proteomes" id="UP000256424">
    <property type="component" value="Unassembled WGS sequence"/>
</dbReference>
<dbReference type="AlphaFoldDB" id="A0A3D8J037"/>